<dbReference type="GO" id="GO:0009252">
    <property type="term" value="P:peptidoglycan biosynthetic process"/>
    <property type="evidence" value="ECO:0007669"/>
    <property type="project" value="UniProtKB-KW"/>
</dbReference>
<dbReference type="GO" id="GO:0051301">
    <property type="term" value="P:cell division"/>
    <property type="evidence" value="ECO:0007669"/>
    <property type="project" value="UniProtKB-KW"/>
</dbReference>
<feature type="transmembrane region" description="Helical" evidence="16">
    <location>
        <begin position="193"/>
        <end position="211"/>
    </location>
</feature>
<keyword evidence="8 16" id="KW-0472">Membrane</keyword>
<dbReference type="GO" id="GO:0032153">
    <property type="term" value="C:cell division site"/>
    <property type="evidence" value="ECO:0007669"/>
    <property type="project" value="TreeGrafter"/>
</dbReference>
<name>A0A1G7ZT42_9BACT</name>
<feature type="transmembrane region" description="Helical" evidence="16">
    <location>
        <begin position="148"/>
        <end position="181"/>
    </location>
</feature>
<evidence type="ECO:0000256" key="10">
    <source>
        <dbReference type="ARBA" id="ARBA00033270"/>
    </source>
</evidence>
<evidence type="ECO:0000256" key="4">
    <source>
        <dbReference type="ARBA" id="ARBA00022692"/>
    </source>
</evidence>
<feature type="transmembrane region" description="Helical" evidence="16">
    <location>
        <begin position="75"/>
        <end position="93"/>
    </location>
</feature>
<evidence type="ECO:0000256" key="15">
    <source>
        <dbReference type="ARBA" id="ARBA00049902"/>
    </source>
</evidence>
<sequence>MEKKIGNLFKGDKGIWTVFLFLCLISIVEVFSASSTLTYKTHNYMMPLIYHTAMILVGVGVAIITLNIPCRYFKLLTPLMLVLTYATLLWVLIGGESINGANRVIQLPGFTFQPSEIAKGTMVLTAAQILSAMQREDESGADPTAMKYVLWLVVPATMLIGLENLSTAVLLFSVIFVMMFIARVPLRQMGKLTGVLVLLVAIFLGLVFWMAKLDKEGQELEQAQANGQTEQVVKSSEKKDRSGWEKLTHRFWTWKNRIAGKEDKNVPAEEYKVTDKNFQVTHANFAIASSGIIGKGPGNSVERDYLPQAFSDFIYAIIIEEMGLVGAIAVVFLYVILLFRTARIASRCENNFPAFLVMGLTLLLVFQAVINMCVAVDFGIVTGQPLPLVSKGGTSTIVNCAYIGVILSVSRSAKRKDQSVKTAEV</sequence>
<dbReference type="PANTHER" id="PTHR30474:SF2">
    <property type="entry name" value="PEPTIDOGLYCAN GLYCOSYLTRANSFERASE FTSW-RELATED"/>
    <property type="match status" value="1"/>
</dbReference>
<keyword evidence="17" id="KW-0132">Cell division</keyword>
<comment type="similarity">
    <text evidence="11">Belongs to the SEDS family. FtsW subfamily.</text>
</comment>
<feature type="transmembrane region" description="Helical" evidence="16">
    <location>
        <begin position="351"/>
        <end position="380"/>
    </location>
</feature>
<dbReference type="STRING" id="645274.SAMN04487901_11719"/>
<evidence type="ECO:0000256" key="2">
    <source>
        <dbReference type="ARBA" id="ARBA00022676"/>
    </source>
</evidence>
<reference evidence="18" key="1">
    <citation type="submission" date="2016-10" db="EMBL/GenBank/DDBJ databases">
        <authorList>
            <person name="Varghese N."/>
            <person name="Submissions S."/>
        </authorList>
    </citation>
    <scope>NUCLEOTIDE SEQUENCE [LARGE SCALE GENOMIC DNA]</scope>
    <source>
        <strain evidence="18">BP1-148</strain>
    </source>
</reference>
<keyword evidence="6" id="KW-0573">Peptidoglycan synthesis</keyword>
<dbReference type="Pfam" id="PF01098">
    <property type="entry name" value="FTSW_RODA_SPOVE"/>
    <property type="match status" value="2"/>
</dbReference>
<evidence type="ECO:0000256" key="7">
    <source>
        <dbReference type="ARBA" id="ARBA00022989"/>
    </source>
</evidence>
<keyword evidence="3" id="KW-0808">Transferase</keyword>
<dbReference type="RefSeq" id="WP_091818793.1">
    <property type="nucleotide sequence ID" value="NZ_CP091790.1"/>
</dbReference>
<keyword evidence="4 16" id="KW-0812">Transmembrane</keyword>
<dbReference type="GO" id="GO:0008955">
    <property type="term" value="F:peptidoglycan glycosyltransferase activity"/>
    <property type="evidence" value="ECO:0007669"/>
    <property type="project" value="UniProtKB-EC"/>
</dbReference>
<keyword evidence="7 16" id="KW-1133">Transmembrane helix</keyword>
<dbReference type="GO" id="GO:0005886">
    <property type="term" value="C:plasma membrane"/>
    <property type="evidence" value="ECO:0007669"/>
    <property type="project" value="TreeGrafter"/>
</dbReference>
<evidence type="ECO:0000256" key="12">
    <source>
        <dbReference type="ARBA" id="ARBA00041185"/>
    </source>
</evidence>
<dbReference type="Proteomes" id="UP000198779">
    <property type="component" value="Unassembled WGS sequence"/>
</dbReference>
<accession>A0A1G7ZT42</accession>
<gene>
    <name evidence="17" type="ORF">SAMN04487901_11719</name>
</gene>
<evidence type="ECO:0000313" key="18">
    <source>
        <dbReference type="Proteomes" id="UP000198779"/>
    </source>
</evidence>
<evidence type="ECO:0000313" key="17">
    <source>
        <dbReference type="EMBL" id="SDH11716.1"/>
    </source>
</evidence>
<evidence type="ECO:0000256" key="3">
    <source>
        <dbReference type="ARBA" id="ARBA00022679"/>
    </source>
</evidence>
<evidence type="ECO:0000256" key="5">
    <source>
        <dbReference type="ARBA" id="ARBA00022960"/>
    </source>
</evidence>
<keyword evidence="18" id="KW-1185">Reference proteome</keyword>
<evidence type="ECO:0000256" key="9">
    <source>
        <dbReference type="ARBA" id="ARBA00032370"/>
    </source>
</evidence>
<comment type="subcellular location">
    <subcellularLocation>
        <location evidence="1">Membrane</location>
        <topology evidence="1">Multi-pass membrane protein</topology>
    </subcellularLocation>
</comment>
<keyword evidence="5" id="KW-0133">Cell shape</keyword>
<dbReference type="EMBL" id="FNCQ01000017">
    <property type="protein sequence ID" value="SDH11716.1"/>
    <property type="molecule type" value="Genomic_DNA"/>
</dbReference>
<dbReference type="GO" id="GO:0015648">
    <property type="term" value="F:lipid-linked peptidoglycan transporter activity"/>
    <property type="evidence" value="ECO:0007669"/>
    <property type="project" value="TreeGrafter"/>
</dbReference>
<organism evidence="17 18">
    <name type="scientific">Prevotella communis</name>
    <dbReference type="NCBI Taxonomy" id="2913614"/>
    <lineage>
        <taxon>Bacteria</taxon>
        <taxon>Pseudomonadati</taxon>
        <taxon>Bacteroidota</taxon>
        <taxon>Bacteroidia</taxon>
        <taxon>Bacteroidales</taxon>
        <taxon>Prevotellaceae</taxon>
        <taxon>Prevotella</taxon>
    </lineage>
</organism>
<evidence type="ECO:0000256" key="14">
    <source>
        <dbReference type="ARBA" id="ARBA00044770"/>
    </source>
</evidence>
<feature type="transmembrane region" description="Helical" evidence="16">
    <location>
        <begin position="392"/>
        <end position="409"/>
    </location>
</feature>
<feature type="transmembrane region" description="Helical" evidence="16">
    <location>
        <begin position="313"/>
        <end position="339"/>
    </location>
</feature>
<evidence type="ECO:0000256" key="6">
    <source>
        <dbReference type="ARBA" id="ARBA00022984"/>
    </source>
</evidence>
<evidence type="ECO:0000256" key="16">
    <source>
        <dbReference type="SAM" id="Phobius"/>
    </source>
</evidence>
<keyword evidence="17" id="KW-0131">Cell cycle</keyword>
<comment type="catalytic activity">
    <reaction evidence="15">
        <text>[GlcNAc-(1-&gt;4)-Mur2Ac(oyl-L-Ala-gamma-D-Glu-L-Lys-D-Ala-D-Ala)](n)-di-trans,octa-cis-undecaprenyl diphosphate + beta-D-GlcNAc-(1-&gt;4)-Mur2Ac(oyl-L-Ala-gamma-D-Glu-L-Lys-D-Ala-D-Ala)-di-trans,octa-cis-undecaprenyl diphosphate = [GlcNAc-(1-&gt;4)-Mur2Ac(oyl-L-Ala-gamma-D-Glu-L-Lys-D-Ala-D-Ala)](n+1)-di-trans,octa-cis-undecaprenyl diphosphate + di-trans,octa-cis-undecaprenyl diphosphate + H(+)</text>
        <dbReference type="Rhea" id="RHEA:23708"/>
        <dbReference type="Rhea" id="RHEA-COMP:9602"/>
        <dbReference type="Rhea" id="RHEA-COMP:9603"/>
        <dbReference type="ChEBI" id="CHEBI:15378"/>
        <dbReference type="ChEBI" id="CHEBI:58405"/>
        <dbReference type="ChEBI" id="CHEBI:60033"/>
        <dbReference type="ChEBI" id="CHEBI:78435"/>
        <dbReference type="EC" id="2.4.99.28"/>
    </reaction>
</comment>
<evidence type="ECO:0000256" key="8">
    <source>
        <dbReference type="ARBA" id="ARBA00023136"/>
    </source>
</evidence>
<dbReference type="InterPro" id="IPR001182">
    <property type="entry name" value="FtsW/RodA"/>
</dbReference>
<keyword evidence="2" id="KW-0328">Glycosyltransferase</keyword>
<evidence type="ECO:0000256" key="1">
    <source>
        <dbReference type="ARBA" id="ARBA00004141"/>
    </source>
</evidence>
<dbReference type="AlphaFoldDB" id="A0A1G7ZT42"/>
<dbReference type="GO" id="GO:0008360">
    <property type="term" value="P:regulation of cell shape"/>
    <property type="evidence" value="ECO:0007669"/>
    <property type="project" value="UniProtKB-KW"/>
</dbReference>
<evidence type="ECO:0000256" key="11">
    <source>
        <dbReference type="ARBA" id="ARBA00038053"/>
    </source>
</evidence>
<protein>
    <recommendedName>
        <fullName evidence="12">Probable peptidoglycan glycosyltransferase FtsW</fullName>
        <ecNumber evidence="14">2.4.99.28</ecNumber>
    </recommendedName>
    <alternativeName>
        <fullName evidence="13">Cell division protein FtsW</fullName>
    </alternativeName>
    <alternativeName>
        <fullName evidence="10">Cell wall polymerase</fullName>
    </alternativeName>
    <alternativeName>
        <fullName evidence="9">Peptidoglycan polymerase</fullName>
    </alternativeName>
</protein>
<dbReference type="EC" id="2.4.99.28" evidence="14"/>
<dbReference type="PANTHER" id="PTHR30474">
    <property type="entry name" value="CELL CYCLE PROTEIN"/>
    <property type="match status" value="1"/>
</dbReference>
<proteinExistence type="inferred from homology"/>
<evidence type="ECO:0000256" key="13">
    <source>
        <dbReference type="ARBA" id="ARBA00041418"/>
    </source>
</evidence>
<feature type="transmembrane region" description="Helical" evidence="16">
    <location>
        <begin position="48"/>
        <end position="68"/>
    </location>
</feature>